<evidence type="ECO:0000256" key="1">
    <source>
        <dbReference type="SAM" id="MobiDB-lite"/>
    </source>
</evidence>
<evidence type="ECO:0000256" key="2">
    <source>
        <dbReference type="SAM" id="Phobius"/>
    </source>
</evidence>
<reference evidence="3 4" key="1">
    <citation type="journal article" date="2016" name="Nat. Commun.">
        <title>Thousands of microbial genomes shed light on interconnected biogeochemical processes in an aquifer system.</title>
        <authorList>
            <person name="Anantharaman K."/>
            <person name="Brown C.T."/>
            <person name="Hug L.A."/>
            <person name="Sharon I."/>
            <person name="Castelle C.J."/>
            <person name="Probst A.J."/>
            <person name="Thomas B.C."/>
            <person name="Singh A."/>
            <person name="Wilkins M.J."/>
            <person name="Karaoz U."/>
            <person name="Brodie E.L."/>
            <person name="Williams K.H."/>
            <person name="Hubbard S.S."/>
            <person name="Banfield J.F."/>
        </authorList>
    </citation>
    <scope>NUCLEOTIDE SEQUENCE [LARGE SCALE GENOMIC DNA]</scope>
</reference>
<feature type="region of interest" description="Disordered" evidence="1">
    <location>
        <begin position="691"/>
        <end position="729"/>
    </location>
</feature>
<feature type="transmembrane region" description="Helical" evidence="2">
    <location>
        <begin position="136"/>
        <end position="158"/>
    </location>
</feature>
<keyword evidence="2" id="KW-0472">Membrane</keyword>
<feature type="transmembrane region" description="Helical" evidence="2">
    <location>
        <begin position="221"/>
        <end position="240"/>
    </location>
</feature>
<gene>
    <name evidence="3" type="ORF">A2960_02980</name>
</gene>
<feature type="transmembrane region" description="Helical" evidence="2">
    <location>
        <begin position="339"/>
        <end position="357"/>
    </location>
</feature>
<evidence type="ECO:0000313" key="4">
    <source>
        <dbReference type="Proteomes" id="UP000176609"/>
    </source>
</evidence>
<accession>A0A1F6AQW4</accession>
<dbReference type="EMBL" id="MFJR01000007">
    <property type="protein sequence ID" value="OGG27079.1"/>
    <property type="molecule type" value="Genomic_DNA"/>
</dbReference>
<name>A0A1F6AQW4_9BACT</name>
<keyword evidence="2" id="KW-1133">Transmembrane helix</keyword>
<dbReference type="AlphaFoldDB" id="A0A1F6AQW4"/>
<evidence type="ECO:0000313" key="3">
    <source>
        <dbReference type="EMBL" id="OGG27079.1"/>
    </source>
</evidence>
<sequence length="729" mass="81078">MHLFSARRWSLICVLLFTIILVNLLFEPAHVFAQSTPTPIPTGSIAPTPTGQVTGSTASWAFDTEVTEVGKNADRARQLLWWVFSHPGISTAPVILQIWSISRNIVYIFVIMVIVAFGFSFILLRKRASAVNIPPILLKIGLILIYVTFSYLLILALIQISEIIMRFFIENVGGKDLFNVIFAGSGNSESNYSTFLGFRDTNPANQEMVHTSLFLIRMTSFTYFIMSILILLRIIILWFLMVISPFLAILLPFIFIRNIGLIWIGVFLQWLFYGPLMALFLATVTKIWISGIPFSFDFTRTGQPSGQVYRTAVNILYGGPAQTLSAGNSANYVDTYAEYVITLVMLWVAIILPWLLLRIFRDYCCSAIAASNATLSGIFDRIRQYPPPAPSISPVAPTVSAGIAVALPFRQSVSEKISEIQRTSIMDIKEISRVNTTEIAKAMDLSVNSLTDISHLEMNQLKKSQLNQELSKISSPERITSVQEREQYAKVKSELQTRAAGGDRMAQALLTASSGNSQVIASQVSVMVGDRPAMAVSAKSHGIFAPSAPLPARKKPLAGVPTVPVSVGGKTVQAQVSVEDYEEVKKMWLTHYREAPIPETETIKNRQTWLEEEEKKLTNIFNLLASFDLKQKQKGLDQVAEILPFMLLGGFSEAEISAYIKAKLEATKQIQTELEMAEKIKAQTKAEVKEEEETLLEVGSQKKEEKKQAVITKEEKMDIPKETPKEGAA</sequence>
<feature type="compositionally biased region" description="Basic and acidic residues" evidence="1">
    <location>
        <begin position="700"/>
        <end position="729"/>
    </location>
</feature>
<keyword evidence="2" id="KW-0812">Transmembrane</keyword>
<feature type="transmembrane region" description="Helical" evidence="2">
    <location>
        <begin position="79"/>
        <end position="99"/>
    </location>
</feature>
<protein>
    <submittedName>
        <fullName evidence="3">Uncharacterized protein</fullName>
    </submittedName>
</protein>
<comment type="caution">
    <text evidence="3">The sequence shown here is derived from an EMBL/GenBank/DDBJ whole genome shotgun (WGS) entry which is preliminary data.</text>
</comment>
<dbReference type="Proteomes" id="UP000176609">
    <property type="component" value="Unassembled WGS sequence"/>
</dbReference>
<feature type="transmembrane region" description="Helical" evidence="2">
    <location>
        <begin position="106"/>
        <end position="124"/>
    </location>
</feature>
<proteinExistence type="predicted"/>
<organism evidence="3 4">
    <name type="scientific">Candidatus Gottesmanbacteria bacterium RIFCSPLOWO2_01_FULL_39_12b</name>
    <dbReference type="NCBI Taxonomy" id="1798388"/>
    <lineage>
        <taxon>Bacteria</taxon>
        <taxon>Candidatus Gottesmaniibacteriota</taxon>
    </lineage>
</organism>